<evidence type="ECO:0000313" key="3">
    <source>
        <dbReference type="EMBL" id="CDF84153.1"/>
    </source>
</evidence>
<dbReference type="AlphaFoldDB" id="A0A024HI84"/>
<feature type="domain" description="Phosphotyrosine protein phosphatase I" evidence="2">
    <location>
        <begin position="1"/>
        <end position="136"/>
    </location>
</feature>
<dbReference type="CDD" id="cd16345">
    <property type="entry name" value="LMWP_ArsC"/>
    <property type="match status" value="1"/>
</dbReference>
<dbReference type="OrthoDB" id="9793058at2"/>
<proteinExistence type="predicted"/>
<protein>
    <submittedName>
        <fullName evidence="3">Protein tyrosine phosphatase</fullName>
    </submittedName>
</protein>
<sequence length="156" mass="16424">MKVLFLCTANSCRSILAEALFNHLAPAGMRAYSAGSLPRGEVNPLSLAALQRAGVSTQGLASKSTDAHADLAPDFVITVCDKAAGEACPVFFGPATKAHWGLADPSELPGSAAEREAAFDATLAHIERRISAFLALPFEQLDCDRLKTELARIGTL</sequence>
<dbReference type="PANTHER" id="PTHR43428:SF1">
    <property type="entry name" value="ARSENATE REDUCTASE"/>
    <property type="match status" value="1"/>
</dbReference>
<dbReference type="PATRIC" id="fig|1301098.3.peg.2822"/>
<dbReference type="InterPro" id="IPR023485">
    <property type="entry name" value="Ptyr_pPase"/>
</dbReference>
<reference evidence="3 4" key="1">
    <citation type="submission" date="2013-03" db="EMBL/GenBank/DDBJ databases">
        <authorList>
            <person name="Linke B."/>
        </authorList>
    </citation>
    <scope>NUCLEOTIDE SEQUENCE [LARGE SCALE GENOMIC DNA]</scope>
    <source>
        <strain evidence="3 4">B13</strain>
    </source>
</reference>
<reference evidence="3 4" key="2">
    <citation type="submission" date="2014-05" db="EMBL/GenBank/DDBJ databases">
        <title>Genome sequence of the 3-chlorobenzoate degrading bacterium Pseudomonas knackmussii B13 shows multiple evidence for horizontal gene transfer.</title>
        <authorList>
            <person name="Miyazaki R."/>
            <person name="Bertelli C."/>
            <person name="Falquet L."/>
            <person name="Robinson-Rechavi M."/>
            <person name="Gharib W."/>
            <person name="Roy S."/>
            <person name="Van der Meer J.R."/>
        </authorList>
    </citation>
    <scope>NUCLEOTIDE SEQUENCE [LARGE SCALE GENOMIC DNA]</scope>
    <source>
        <strain evidence="3 4">B13</strain>
    </source>
</reference>
<organism evidence="3 4">
    <name type="scientific">Pseudomonas knackmussii (strain DSM 6978 / CCUG 54928 / LMG 23759 / B13)</name>
    <dbReference type="NCBI Taxonomy" id="1301098"/>
    <lineage>
        <taxon>Bacteria</taxon>
        <taxon>Pseudomonadati</taxon>
        <taxon>Pseudomonadota</taxon>
        <taxon>Gammaproteobacteria</taxon>
        <taxon>Pseudomonadales</taxon>
        <taxon>Pseudomonadaceae</taxon>
        <taxon>Pseudomonas</taxon>
    </lineage>
</organism>
<dbReference type="Proteomes" id="UP000025241">
    <property type="component" value="Chromosome I"/>
</dbReference>
<name>A0A024HI84_PSEKB</name>
<keyword evidence="1" id="KW-0059">Arsenical resistance</keyword>
<dbReference type="PANTHER" id="PTHR43428">
    <property type="entry name" value="ARSENATE REDUCTASE"/>
    <property type="match status" value="1"/>
</dbReference>
<gene>
    <name evidence="3" type="ORF">PKB_2806</name>
</gene>
<evidence type="ECO:0000259" key="2">
    <source>
        <dbReference type="SMART" id="SM00226"/>
    </source>
</evidence>
<evidence type="ECO:0000313" key="4">
    <source>
        <dbReference type="Proteomes" id="UP000025241"/>
    </source>
</evidence>
<accession>A0A024HI84</accession>
<dbReference type="KEGG" id="pkc:PKB_2806"/>
<dbReference type="GO" id="GO:0046685">
    <property type="term" value="P:response to arsenic-containing substance"/>
    <property type="evidence" value="ECO:0007669"/>
    <property type="project" value="UniProtKB-KW"/>
</dbReference>
<keyword evidence="4" id="KW-1185">Reference proteome</keyword>
<dbReference type="STRING" id="1301098.PKB_2806"/>
<evidence type="ECO:0000256" key="1">
    <source>
        <dbReference type="ARBA" id="ARBA00022849"/>
    </source>
</evidence>
<dbReference type="EMBL" id="HG322950">
    <property type="protein sequence ID" value="CDF84153.1"/>
    <property type="molecule type" value="Genomic_DNA"/>
</dbReference>
<dbReference type="RefSeq" id="WP_043252546.1">
    <property type="nucleotide sequence ID" value="NZ_HG322950.1"/>
</dbReference>
<dbReference type="Gene3D" id="3.40.50.2300">
    <property type="match status" value="1"/>
</dbReference>
<dbReference type="HOGENOM" id="CLU_071415_3_0_6"/>
<dbReference type="SMART" id="SM00226">
    <property type="entry name" value="LMWPc"/>
    <property type="match status" value="1"/>
</dbReference>
<dbReference type="Pfam" id="PF01451">
    <property type="entry name" value="LMWPc"/>
    <property type="match status" value="1"/>
</dbReference>
<dbReference type="SUPFAM" id="SSF52788">
    <property type="entry name" value="Phosphotyrosine protein phosphatases I"/>
    <property type="match status" value="1"/>
</dbReference>
<dbReference type="InterPro" id="IPR036196">
    <property type="entry name" value="Ptyr_pPase_sf"/>
</dbReference>
<dbReference type="eggNOG" id="COG0394">
    <property type="taxonomic scope" value="Bacteria"/>
</dbReference>